<feature type="domain" description="F-box" evidence="1">
    <location>
        <begin position="293"/>
        <end position="340"/>
    </location>
</feature>
<dbReference type="Proteomes" id="UP000230233">
    <property type="component" value="Chromosome V"/>
</dbReference>
<accession>A0A2G5TSN1</accession>
<protein>
    <recommendedName>
        <fullName evidence="1">F-box domain-containing protein</fullName>
    </recommendedName>
</protein>
<proteinExistence type="predicted"/>
<dbReference type="AlphaFoldDB" id="A0A2G5TSN1"/>
<name>A0A2G5TSN1_9PELO</name>
<sequence length="587" mass="68360">MPIRILSLPAKDLQYALECMDFGDLIVFSLCSKRTKNLVKSLNLQIDPILADVCKNYICLQLRPSKIRGVPHDPDPLFLFLTFSNFWIKIDRKNGIAVWKEDGFNQSDWIAHFLDIFKGSFIEKLRINNVCPISYLDIVKQIIPNVRKLQILEDCSVELTKRAFLKLAPISMMVEIGNISSDHKENISEFLTWNVTFLTLKNSRNPFKLGLNDLLVTNTKMLTINNANITEKELNRFLKLWMKRNQSFYQPKMIRLTFRNELNIEEVLKGMKQQIVKQGWQLKLCRSHTKLMPIRFLSLPVADLQYALECMDIGDLIALSLCSKRTKNLVKSSNRNIEPISAEVYKNTIHLIIKPNLQFLLRDDYFSIALYRGDGIEIWRKPGFTQCHWIAHFLSISRTSMIQKLIISNASPIPYLDIVKKTNPRCFTLDISDNCSSELTIAAVLKLGSIARLVKIDNDPFNNKRHHISELLTLNLHYLCFNIMQNPFKLELSDLLMVNSEHLTIESAVIPEKDLNRFLKLWMKGNHSFYRLKYIELFPWEQIKHEDVLKEIEYQVVDHKRRLSRADGKELLVTVEPDFVVFEFSIP</sequence>
<evidence type="ECO:0000259" key="1">
    <source>
        <dbReference type="PROSITE" id="PS50181"/>
    </source>
</evidence>
<comment type="caution">
    <text evidence="2">The sequence shown here is derived from an EMBL/GenBank/DDBJ whole genome shotgun (WGS) entry which is preliminary data.</text>
</comment>
<organism evidence="2 3">
    <name type="scientific">Caenorhabditis nigoni</name>
    <dbReference type="NCBI Taxonomy" id="1611254"/>
    <lineage>
        <taxon>Eukaryota</taxon>
        <taxon>Metazoa</taxon>
        <taxon>Ecdysozoa</taxon>
        <taxon>Nematoda</taxon>
        <taxon>Chromadorea</taxon>
        <taxon>Rhabditida</taxon>
        <taxon>Rhabditina</taxon>
        <taxon>Rhabditomorpha</taxon>
        <taxon>Rhabditoidea</taxon>
        <taxon>Rhabditidae</taxon>
        <taxon>Peloderinae</taxon>
        <taxon>Caenorhabditis</taxon>
    </lineage>
</organism>
<evidence type="ECO:0000313" key="3">
    <source>
        <dbReference type="Proteomes" id="UP000230233"/>
    </source>
</evidence>
<dbReference type="InterPro" id="IPR012885">
    <property type="entry name" value="F-box_Sdz-33"/>
</dbReference>
<dbReference type="InterPro" id="IPR053222">
    <property type="entry name" value="Zygotic_Embryogenesis-Asso"/>
</dbReference>
<evidence type="ECO:0000313" key="2">
    <source>
        <dbReference type="EMBL" id="PIC30315.1"/>
    </source>
</evidence>
<gene>
    <name evidence="2" type="primary">Cnig_chr_V.g21595</name>
    <name evidence="2" type="ORF">B9Z55_021595</name>
</gene>
<feature type="domain" description="F-box" evidence="1">
    <location>
        <begin position="2"/>
        <end position="53"/>
    </location>
</feature>
<dbReference type="PROSITE" id="PS50181">
    <property type="entry name" value="FBOX"/>
    <property type="match status" value="2"/>
</dbReference>
<dbReference type="InterPro" id="IPR001810">
    <property type="entry name" value="F-box_dom"/>
</dbReference>
<reference evidence="3" key="1">
    <citation type="submission" date="2017-10" db="EMBL/GenBank/DDBJ databases">
        <title>Rapid genome shrinkage in a self-fertile nematode reveals novel sperm competition proteins.</title>
        <authorList>
            <person name="Yin D."/>
            <person name="Schwarz E.M."/>
            <person name="Thomas C.G."/>
            <person name="Felde R.L."/>
            <person name="Korf I.F."/>
            <person name="Cutter A.D."/>
            <person name="Schartner C.M."/>
            <person name="Ralston E.J."/>
            <person name="Meyer B.J."/>
            <person name="Haag E.S."/>
        </authorList>
    </citation>
    <scope>NUCLEOTIDE SEQUENCE [LARGE SCALE GENOMIC DNA]</scope>
    <source>
        <strain evidence="3">JU1422</strain>
    </source>
</reference>
<dbReference type="EMBL" id="PDUG01000005">
    <property type="protein sequence ID" value="PIC30315.1"/>
    <property type="molecule type" value="Genomic_DNA"/>
</dbReference>
<dbReference type="Pfam" id="PF07735">
    <property type="entry name" value="FBA_2"/>
    <property type="match status" value="2"/>
</dbReference>
<dbReference type="Pfam" id="PF00646">
    <property type="entry name" value="F-box"/>
    <property type="match status" value="2"/>
</dbReference>
<keyword evidence="3" id="KW-1185">Reference proteome</keyword>
<dbReference type="PANTHER" id="PTHR22899">
    <property type="entry name" value="CYCLIN-RELATED F-BOX FAMILY"/>
    <property type="match status" value="1"/>
</dbReference>
<dbReference type="PANTHER" id="PTHR22899:SF0">
    <property type="entry name" value="F-BOX ASSOCIATED DOMAIN-CONTAINING PROTEIN-RELATED"/>
    <property type="match status" value="1"/>
</dbReference>